<comment type="catalytic activity">
    <reaction evidence="11">
        <text>XMP + L-glutamine + ATP + H2O = GMP + L-glutamate + AMP + diphosphate + 2 H(+)</text>
        <dbReference type="Rhea" id="RHEA:11680"/>
        <dbReference type="ChEBI" id="CHEBI:15377"/>
        <dbReference type="ChEBI" id="CHEBI:15378"/>
        <dbReference type="ChEBI" id="CHEBI:29985"/>
        <dbReference type="ChEBI" id="CHEBI:30616"/>
        <dbReference type="ChEBI" id="CHEBI:33019"/>
        <dbReference type="ChEBI" id="CHEBI:57464"/>
        <dbReference type="ChEBI" id="CHEBI:58115"/>
        <dbReference type="ChEBI" id="CHEBI:58359"/>
        <dbReference type="ChEBI" id="CHEBI:456215"/>
        <dbReference type="EC" id="6.3.5.2"/>
    </reaction>
</comment>
<evidence type="ECO:0000256" key="9">
    <source>
        <dbReference type="ARBA" id="ARBA00022840"/>
    </source>
</evidence>
<dbReference type="InterPro" id="IPR014729">
    <property type="entry name" value="Rossmann-like_a/b/a_fold"/>
</dbReference>
<gene>
    <name evidence="11" type="primary">guaA</name>
    <name evidence="14" type="ORF">BCUE_0587</name>
</gene>
<dbReference type="Pfam" id="PF00117">
    <property type="entry name" value="GATase"/>
    <property type="match status" value="1"/>
</dbReference>
<protein>
    <recommendedName>
        <fullName evidence="4 11">GMP synthase [glutamine-hydrolyzing]</fullName>
        <ecNumber evidence="3 11">6.3.5.2</ecNumber>
    </recommendedName>
    <alternativeName>
        <fullName evidence="11">GMP synthetase</fullName>
    </alternativeName>
    <alternativeName>
        <fullName evidence="11">Glutamine amidotransferase</fullName>
    </alternativeName>
</protein>
<evidence type="ECO:0000256" key="10">
    <source>
        <dbReference type="ARBA" id="ARBA00022962"/>
    </source>
</evidence>
<dbReference type="PROSITE" id="PS51273">
    <property type="entry name" value="GATASE_TYPE_1"/>
    <property type="match status" value="1"/>
</dbReference>
<dbReference type="InterPro" id="IPR022310">
    <property type="entry name" value="NAD/GMP_synthase"/>
</dbReference>
<dbReference type="GO" id="GO:0005829">
    <property type="term" value="C:cytosol"/>
    <property type="evidence" value="ECO:0007669"/>
    <property type="project" value="TreeGrafter"/>
</dbReference>
<evidence type="ECO:0000256" key="7">
    <source>
        <dbReference type="ARBA" id="ARBA00022749"/>
    </source>
</evidence>
<dbReference type="EC" id="6.3.5.2" evidence="3 11"/>
<dbReference type="PROSITE" id="PS51553">
    <property type="entry name" value="GMPS_ATP_PPASE"/>
    <property type="match status" value="1"/>
</dbReference>
<dbReference type="Proteomes" id="UP000011563">
    <property type="component" value="Chromosome"/>
</dbReference>
<dbReference type="InterPro" id="IPR029062">
    <property type="entry name" value="Class_I_gatase-like"/>
</dbReference>
<dbReference type="PATRIC" id="fig|1208922.3.peg.330"/>
<keyword evidence="7 11" id="KW-0332">GMP biosynthesis</keyword>
<dbReference type="RefSeq" id="WP_015238025.1">
    <property type="nucleotide sequence ID" value="NC_020285.1"/>
</dbReference>
<dbReference type="SUPFAM" id="SSF54810">
    <property type="entry name" value="GMP synthetase C-terminal dimerisation domain"/>
    <property type="match status" value="1"/>
</dbReference>
<dbReference type="AlphaFoldDB" id="M1M0H9"/>
<dbReference type="InterPro" id="IPR022955">
    <property type="entry name" value="GMP_synthase"/>
</dbReference>
<dbReference type="Gene3D" id="3.40.50.880">
    <property type="match status" value="1"/>
</dbReference>
<dbReference type="NCBIfam" id="NF000848">
    <property type="entry name" value="PRK00074.1"/>
    <property type="match status" value="1"/>
</dbReference>
<evidence type="ECO:0000313" key="14">
    <source>
        <dbReference type="EMBL" id="AGF49776.1"/>
    </source>
</evidence>
<feature type="binding site" evidence="12">
    <location>
        <begin position="235"/>
        <end position="241"/>
    </location>
    <ligand>
        <name>ATP</name>
        <dbReference type="ChEBI" id="CHEBI:30616"/>
    </ligand>
</feature>
<comment type="function">
    <text evidence="1 11">Catalyzes the synthesis of GMP from XMP.</text>
</comment>
<name>M1M0H9_9PROT</name>
<dbReference type="Pfam" id="PF02540">
    <property type="entry name" value="NAD_synthase"/>
    <property type="match status" value="1"/>
</dbReference>
<dbReference type="SUPFAM" id="SSF52402">
    <property type="entry name" value="Adenine nucleotide alpha hydrolases-like"/>
    <property type="match status" value="1"/>
</dbReference>
<dbReference type="InterPro" id="IPR025777">
    <property type="entry name" value="GMPS_ATP_PPase_dom"/>
</dbReference>
<dbReference type="HAMAP" id="MF_00344">
    <property type="entry name" value="GMP_synthase"/>
    <property type="match status" value="1"/>
</dbReference>
<dbReference type="CDD" id="cd01742">
    <property type="entry name" value="GATase1_GMP_Synthase"/>
    <property type="match status" value="1"/>
</dbReference>
<evidence type="ECO:0000256" key="5">
    <source>
        <dbReference type="ARBA" id="ARBA00022598"/>
    </source>
</evidence>
<feature type="active site" description="Nucleophile" evidence="11">
    <location>
        <position position="85"/>
    </location>
</feature>
<dbReference type="GO" id="GO:0003921">
    <property type="term" value="F:GMP synthase activity"/>
    <property type="evidence" value="ECO:0007669"/>
    <property type="project" value="InterPro"/>
</dbReference>
<dbReference type="FunFam" id="3.40.50.880:FF:000001">
    <property type="entry name" value="GMP synthase [glutamine-hydrolyzing]"/>
    <property type="match status" value="1"/>
</dbReference>
<dbReference type="UniPathway" id="UPA00189">
    <property type="reaction ID" value="UER00296"/>
</dbReference>
<dbReference type="PANTHER" id="PTHR11922">
    <property type="entry name" value="GMP SYNTHASE-RELATED"/>
    <property type="match status" value="1"/>
</dbReference>
<keyword evidence="6 11" id="KW-0547">Nucleotide-binding</keyword>
<keyword evidence="9 11" id="KW-0067">ATP-binding</keyword>
<dbReference type="InterPro" id="IPR017926">
    <property type="entry name" value="GATASE"/>
</dbReference>
<dbReference type="CDD" id="cd01997">
    <property type="entry name" value="GMP_synthase_C"/>
    <property type="match status" value="1"/>
</dbReference>
<evidence type="ECO:0000256" key="8">
    <source>
        <dbReference type="ARBA" id="ARBA00022755"/>
    </source>
</evidence>
<keyword evidence="8 11" id="KW-0658">Purine biosynthesis</keyword>
<proteinExistence type="inferred from homology"/>
<evidence type="ECO:0000256" key="12">
    <source>
        <dbReference type="PROSITE-ProRule" id="PRU00886"/>
    </source>
</evidence>
<evidence type="ECO:0000259" key="13">
    <source>
        <dbReference type="PROSITE" id="PS51553"/>
    </source>
</evidence>
<feature type="active site" evidence="11">
    <location>
        <position position="183"/>
    </location>
</feature>
<dbReference type="FunFam" id="3.30.300.10:FF:000002">
    <property type="entry name" value="GMP synthase [glutamine-hydrolyzing]"/>
    <property type="match status" value="1"/>
</dbReference>
<dbReference type="NCBIfam" id="TIGR00884">
    <property type="entry name" value="guaA_Cterm"/>
    <property type="match status" value="1"/>
</dbReference>
<dbReference type="FunFam" id="3.40.50.620:FF:000001">
    <property type="entry name" value="GMP synthase [glutamine-hydrolyzing]"/>
    <property type="match status" value="1"/>
</dbReference>
<feature type="domain" description="GMPS ATP-PPase" evidence="13">
    <location>
        <begin position="208"/>
        <end position="396"/>
    </location>
</feature>
<evidence type="ECO:0000256" key="11">
    <source>
        <dbReference type="HAMAP-Rule" id="MF_00344"/>
    </source>
</evidence>
<dbReference type="Gene3D" id="3.40.50.620">
    <property type="entry name" value="HUPs"/>
    <property type="match status" value="1"/>
</dbReference>
<evidence type="ECO:0000256" key="2">
    <source>
        <dbReference type="ARBA" id="ARBA00005153"/>
    </source>
</evidence>
<organism evidence="14 15">
    <name type="scientific">Candidatus Kinetoplastidibacterium blastocrithidiae TCC012E</name>
    <dbReference type="NCBI Taxonomy" id="1208922"/>
    <lineage>
        <taxon>Bacteria</taxon>
        <taxon>Pseudomonadati</taxon>
        <taxon>Pseudomonadota</taxon>
        <taxon>Betaproteobacteria</taxon>
        <taxon>Candidatus Kinetoplastidibacterium</taxon>
    </lineage>
</organism>
<comment type="pathway">
    <text evidence="2 11">Purine metabolism; GMP biosynthesis; GMP from XMP (L-Gln route): step 1/1.</text>
</comment>
<dbReference type="SUPFAM" id="SSF52317">
    <property type="entry name" value="Class I glutamine amidotransferase-like"/>
    <property type="match status" value="1"/>
</dbReference>
<dbReference type="Pfam" id="PF00958">
    <property type="entry name" value="GMP_synt_C"/>
    <property type="match status" value="1"/>
</dbReference>
<keyword evidence="10 11" id="KW-0315">Glutamine amidotransferase</keyword>
<evidence type="ECO:0000256" key="4">
    <source>
        <dbReference type="ARBA" id="ARBA00021562"/>
    </source>
</evidence>
<sequence length="528" mass="59809">MNQHILVIDYGSQVTQLIARRIREIGVYTEVESNDISEEIIQKHITKGLKGIILSGSFASAYEEDLKLKLPLSIFQIGIPVLGICYGMQAMAMELGGMVNSSKNREFGYTEVINCGNSQLLGNISDFYTENNEKILKVWMSHADTVTVLPKGFKKIAYSRTTSSIAGMEDIDRNLYALQFHPEVTHTIQGYEILKRFVINICKCNLRWSMPNYIDKSIEEIKSLVGKDKVILGLSGGVDSSVAAILIHRAIKDQLTCIFVDNGLMRFEESKQVKKLFSENLKINIIYVDSSETFIKKLNGIIDPELKRKIIGNEFVNVFQKEANKIKDVCWLAQGTIYPDIIESSHGKKVIKSHHNVGGLPEKMSLKLLEPLKHLFKDEVRKLGKELGLDDEMLFRHPFPGPGLGVRIIGEVKLEFLDLLKKADNIFIEELKNNINKETNKPWYDSISQAFAVFLPIKSVGVMGDNRTYEYVIALRAIKTNDFMTADWFQLPFDLLSKISSRIINEAHGINRVVYDISNKPPATVEWE</sequence>
<keyword evidence="5 11" id="KW-0436">Ligase</keyword>
<reference evidence="14 15" key="1">
    <citation type="journal article" date="2013" name="Genome Biol. Evol.">
        <title>Genome evolution and phylogenomic analysis of candidatus kinetoplastibacterium, the betaproteobacterial endosymbionts of strigomonas and angomonas.</title>
        <authorList>
            <person name="Alves J.M."/>
            <person name="Serrano M.G."/>
            <person name="Maia da Silva F."/>
            <person name="Voegtly L.J."/>
            <person name="Matveyev A.V."/>
            <person name="Teixeira M.M."/>
            <person name="Camargo E.P."/>
            <person name="Buck G.A."/>
        </authorList>
    </citation>
    <scope>NUCLEOTIDE SEQUENCE [LARGE SCALE GENOMIC DNA]</scope>
    <source>
        <strain evidence="14 15">TCC012E</strain>
    </source>
</reference>
<dbReference type="KEGG" id="kbt:BCUE_0587"/>
<dbReference type="InterPro" id="IPR004739">
    <property type="entry name" value="GMP_synth_GATase"/>
</dbReference>
<keyword evidence="15" id="KW-1185">Reference proteome</keyword>
<dbReference type="EMBL" id="CP003807">
    <property type="protein sequence ID" value="AGF49776.1"/>
    <property type="molecule type" value="Genomic_DNA"/>
</dbReference>
<evidence type="ECO:0000256" key="1">
    <source>
        <dbReference type="ARBA" id="ARBA00002332"/>
    </source>
</evidence>
<dbReference type="GO" id="GO:0005524">
    <property type="term" value="F:ATP binding"/>
    <property type="evidence" value="ECO:0007669"/>
    <property type="project" value="UniProtKB-UniRule"/>
</dbReference>
<evidence type="ECO:0000256" key="3">
    <source>
        <dbReference type="ARBA" id="ARBA00012746"/>
    </source>
</evidence>
<comment type="subunit">
    <text evidence="11">Homodimer.</text>
</comment>
<evidence type="ECO:0000256" key="6">
    <source>
        <dbReference type="ARBA" id="ARBA00022741"/>
    </source>
</evidence>
<evidence type="ECO:0000313" key="15">
    <source>
        <dbReference type="Proteomes" id="UP000011563"/>
    </source>
</evidence>
<dbReference type="HOGENOM" id="CLU_014340_0_5_4"/>
<dbReference type="PANTHER" id="PTHR11922:SF2">
    <property type="entry name" value="GMP SYNTHASE [GLUTAMINE-HYDROLYZING]"/>
    <property type="match status" value="1"/>
</dbReference>
<dbReference type="InterPro" id="IPR001674">
    <property type="entry name" value="GMP_synth_C"/>
</dbReference>
<feature type="active site" evidence="11">
    <location>
        <position position="181"/>
    </location>
</feature>
<dbReference type="NCBIfam" id="TIGR00888">
    <property type="entry name" value="guaA_Nterm"/>
    <property type="match status" value="1"/>
</dbReference>
<accession>M1M0H9</accession>
<dbReference type="Gene3D" id="3.30.300.10">
    <property type="match status" value="1"/>
</dbReference>